<dbReference type="Gene3D" id="1.10.20.140">
    <property type="match status" value="1"/>
</dbReference>
<dbReference type="FunFam" id="2.60.40.1730:FF:000004">
    <property type="entry name" value="Leukotriene A(4) hydrolase"/>
    <property type="match status" value="1"/>
</dbReference>
<evidence type="ECO:0000256" key="3">
    <source>
        <dbReference type="ARBA" id="ARBA00022490"/>
    </source>
</evidence>
<dbReference type="Pfam" id="PF09127">
    <property type="entry name" value="Leuk-A4-hydro_C"/>
    <property type="match status" value="1"/>
</dbReference>
<dbReference type="InterPro" id="IPR016024">
    <property type="entry name" value="ARM-type_fold"/>
</dbReference>
<dbReference type="SUPFAM" id="SSF63737">
    <property type="entry name" value="Leukotriene A4 hydrolase N-terminal domain"/>
    <property type="match status" value="1"/>
</dbReference>
<evidence type="ECO:0000256" key="8">
    <source>
        <dbReference type="ARBA" id="ARBA00023049"/>
    </source>
</evidence>
<evidence type="ECO:0000256" key="10">
    <source>
        <dbReference type="PIRSR" id="PIRSR634015-2"/>
    </source>
</evidence>
<feature type="compositionally biased region" description="Polar residues" evidence="12">
    <location>
        <begin position="1"/>
        <end position="10"/>
    </location>
</feature>
<dbReference type="InterPro" id="IPR042097">
    <property type="entry name" value="Aminopeptidase_N-like_N_sf"/>
</dbReference>
<keyword evidence="5 11" id="KW-0479">Metal-binding</keyword>
<dbReference type="SUPFAM" id="SSF55486">
    <property type="entry name" value="Metalloproteases ('zincins'), catalytic domain"/>
    <property type="match status" value="1"/>
</dbReference>
<keyword evidence="7 11" id="KW-0862">Zinc</keyword>
<evidence type="ECO:0000256" key="7">
    <source>
        <dbReference type="ARBA" id="ARBA00022833"/>
    </source>
</evidence>
<evidence type="ECO:0000256" key="5">
    <source>
        <dbReference type="ARBA" id="ARBA00022723"/>
    </source>
</evidence>
<dbReference type="Proteomes" id="UP000027361">
    <property type="component" value="Unassembled WGS sequence"/>
</dbReference>
<dbReference type="InterPro" id="IPR018022">
    <property type="entry name" value="IPT"/>
</dbReference>
<dbReference type="Gene3D" id="1.10.390.10">
    <property type="entry name" value="Neutral Protease Domain 2"/>
    <property type="match status" value="1"/>
</dbReference>
<reference evidence="14 15" key="1">
    <citation type="submission" date="2014-05" db="EMBL/GenBank/DDBJ databases">
        <title>Draft genome sequence of a rare smut relative, Tilletiaria anomala UBC 951.</title>
        <authorList>
            <consortium name="DOE Joint Genome Institute"/>
            <person name="Toome M."/>
            <person name="Kuo A."/>
            <person name="Henrissat B."/>
            <person name="Lipzen A."/>
            <person name="Tritt A."/>
            <person name="Yoshinaga Y."/>
            <person name="Zane M."/>
            <person name="Barry K."/>
            <person name="Grigoriev I.V."/>
            <person name="Spatafora J.W."/>
            <person name="Aimea M.C."/>
        </authorList>
    </citation>
    <scope>NUCLEOTIDE SEQUENCE [LARGE SCALE GENOMIC DNA]</scope>
    <source>
        <strain evidence="14 15">UBC 951</strain>
    </source>
</reference>
<dbReference type="GO" id="GO:0004177">
    <property type="term" value="F:aminopeptidase activity"/>
    <property type="evidence" value="ECO:0007669"/>
    <property type="project" value="TreeGrafter"/>
</dbReference>
<dbReference type="HAMAP" id="MF_00185">
    <property type="entry name" value="IPP_trans"/>
    <property type="match status" value="1"/>
</dbReference>
<dbReference type="InterPro" id="IPR027268">
    <property type="entry name" value="Peptidase_M4/M1_CTD_sf"/>
</dbReference>
<dbReference type="Pfam" id="PF17900">
    <property type="entry name" value="Peptidase_M1_N"/>
    <property type="match status" value="1"/>
</dbReference>
<feature type="binding site" evidence="11">
    <location>
        <position position="321"/>
    </location>
    <ligand>
        <name>Zn(2+)</name>
        <dbReference type="ChEBI" id="CHEBI:29105"/>
        <note>catalytic</note>
    </ligand>
</feature>
<sequence>MAASTSLPSSWTPPGPTEIPAPARPAIEDRHTLSNIAQIYSTHLHVDWLIDWDGKRIEGSVEHELRVAHAAIEHVVLDTSYLDIRRVEIDGKEVKGWKKDARKGMLGEALHVPLPKAMKLGETCKLKIDYATTEECTALGWLTKEQTAAKTAPFLYSQCQAIHARSMLPCFDSPARKVTYTSRVRSRIPVLMSALPTHAAPGDPFPSGDGEKEYTFEQRIGIPTYLIAVVGGVLDFRALGPRTGIYAEAPVVENAKWEFERDAEHFLQAAEKIVSPYSWTRYDSVVLPPSFPYGGMENANMTTLTPALVCGDRSLTDVLAHELMHSWSGNLTSCANWSSFWLNEGWTVYLERLVLQEVHGGAQSKEGPAARGFSYIIGAKALKDALEQFAGEPRFQRLVPVFKGVEDPDDAFSSVPYEKGSNFLLHIERTVGGLDVFMPYVKAYFATFFDRSVTTEEWRAHLYAFYAGSPEITKKLDNIQWDAWLYGEGVDLPVDMTKDYDSSLAEAAFALAQRWEAVITGAANNKAGAATAFGPVDIQGWNANQIVVFLEKLHSGPQVPPTVVTQLDDAYGFSKATNGEVLLRFFEVALEVKSDDDRYARQAAEWVKGQGRMKFCRTVYRALHKIEPELAKKTFVENKGFYHPIAAAQIEKVSLHRRNIIAVIGSTGTGKSQLAVELARAIERKHAEYAGADVISADSMQVYKGLDIITNKVTPKEMQGIKHHLIDFFQPGQEYAVGSFHDDTHRILSRRKPAPSLPIIAGGTTYYIQHLLFPGRLLSASAGASIYPPEVQETLDKFSPEEKQLWALIQEDDNAGELLKPEELEDPRALWDLLHKVDPLMARRWHFKDTRKVLRSLRVLQTSGKCHSQWITEQDASEKATSAGAIDLEEGPWRILLFWVWRDPQSLSTSLNARIKTMIQRGLLDEIRELRAIVKEKQGCDPAKVDYTRGIFQAIGYKEFDAYLTYQEEHGVDSTDNETGQKLFEQGIEDMEIATRQYAKKQVSWIRNKLAAEIRRVRELDNRLGRASTVDVYLLDATDDWENCVARPAKEILEAWLSKLELPDPLTLSPVAAERLAPMLSPSPASAGNAGTLEKNELRKCELCSSLMTDAPVWIRVAEWDQHRQGKAHRRAAKVQNKDQVIERAKAEGWARKMARQQHRQPSDSRDSSDFV</sequence>
<dbReference type="Gene3D" id="2.60.40.1730">
    <property type="entry name" value="tricorn interacting facor f3 domain"/>
    <property type="match status" value="1"/>
</dbReference>
<evidence type="ECO:0000256" key="6">
    <source>
        <dbReference type="ARBA" id="ARBA00022801"/>
    </source>
</evidence>
<feature type="domain" description="Peptidase M1 leukotriene A4 hydrolase/aminopeptidase C-terminal" evidence="13">
    <location>
        <begin position="503"/>
        <end position="654"/>
    </location>
</feature>
<dbReference type="GeneID" id="25262660"/>
<dbReference type="GO" id="GO:0006508">
    <property type="term" value="P:proteolysis"/>
    <property type="evidence" value="ECO:0007669"/>
    <property type="project" value="UniProtKB-KW"/>
</dbReference>
<dbReference type="InterPro" id="IPR034015">
    <property type="entry name" value="M1_LTA4H"/>
</dbReference>
<dbReference type="EMBL" id="JMSN01000110">
    <property type="protein sequence ID" value="KDN39017.1"/>
    <property type="molecule type" value="Genomic_DNA"/>
</dbReference>
<dbReference type="PRINTS" id="PR00756">
    <property type="entry name" value="ALADIPTASE"/>
</dbReference>
<proteinExistence type="inferred from homology"/>
<evidence type="ECO:0000256" key="11">
    <source>
        <dbReference type="PIRSR" id="PIRSR634015-3"/>
    </source>
</evidence>
<dbReference type="InterPro" id="IPR027417">
    <property type="entry name" value="P-loop_NTPase"/>
</dbReference>
<organism evidence="14 15">
    <name type="scientific">Tilletiaria anomala (strain ATCC 24038 / CBS 436.72 / UBC 951)</name>
    <dbReference type="NCBI Taxonomy" id="1037660"/>
    <lineage>
        <taxon>Eukaryota</taxon>
        <taxon>Fungi</taxon>
        <taxon>Dikarya</taxon>
        <taxon>Basidiomycota</taxon>
        <taxon>Ustilaginomycotina</taxon>
        <taxon>Exobasidiomycetes</taxon>
        <taxon>Georgefischeriales</taxon>
        <taxon>Tilletiariaceae</taxon>
        <taxon>Tilletiaria</taxon>
    </lineage>
</organism>
<dbReference type="SUPFAM" id="SSF52540">
    <property type="entry name" value="P-loop containing nucleoside triphosphate hydrolases"/>
    <property type="match status" value="1"/>
</dbReference>
<feature type="compositionally biased region" description="Pro residues" evidence="12">
    <location>
        <begin position="11"/>
        <end position="20"/>
    </location>
</feature>
<dbReference type="GO" id="GO:0008237">
    <property type="term" value="F:metallopeptidase activity"/>
    <property type="evidence" value="ECO:0007669"/>
    <property type="project" value="UniProtKB-KW"/>
</dbReference>
<feature type="binding site" evidence="10">
    <location>
        <begin position="612"/>
        <end position="614"/>
    </location>
    <ligand>
        <name>a peptide</name>
        <dbReference type="ChEBI" id="CHEBI:60466"/>
    </ligand>
</feature>
<dbReference type="FunCoup" id="A0A066VB96">
    <property type="interactions" value="525"/>
</dbReference>
<dbReference type="CDD" id="cd09599">
    <property type="entry name" value="M1_LTA4H"/>
    <property type="match status" value="1"/>
</dbReference>
<dbReference type="AlphaFoldDB" id="A0A066VB96"/>
<gene>
    <name evidence="14" type="ORF">K437DRAFT_228230</name>
</gene>
<dbReference type="PANTHER" id="PTHR45726">
    <property type="entry name" value="LEUKOTRIENE A-4 HYDROLASE"/>
    <property type="match status" value="1"/>
</dbReference>
<dbReference type="OrthoDB" id="79562at2759"/>
<keyword evidence="8" id="KW-0482">Metalloprotease</keyword>
<comment type="subcellular location">
    <subcellularLocation>
        <location evidence="1">Cytoplasm</location>
    </subcellularLocation>
</comment>
<name>A0A066VB96_TILAU</name>
<evidence type="ECO:0000313" key="15">
    <source>
        <dbReference type="Proteomes" id="UP000027361"/>
    </source>
</evidence>
<dbReference type="SUPFAM" id="SSF48371">
    <property type="entry name" value="ARM repeat"/>
    <property type="match status" value="1"/>
</dbReference>
<feature type="region of interest" description="Disordered" evidence="12">
    <location>
        <begin position="1146"/>
        <end position="1172"/>
    </location>
</feature>
<evidence type="ECO:0000256" key="1">
    <source>
        <dbReference type="ARBA" id="ARBA00004496"/>
    </source>
</evidence>
<comment type="similarity">
    <text evidence="2">Belongs to the peptidase M1 family.</text>
</comment>
<dbReference type="GO" id="GO:0052381">
    <property type="term" value="F:tRNA dimethylallyltransferase activity"/>
    <property type="evidence" value="ECO:0007669"/>
    <property type="project" value="InterPro"/>
</dbReference>
<comment type="cofactor">
    <cofactor evidence="11">
        <name>Zn(2+)</name>
        <dbReference type="ChEBI" id="CHEBI:29105"/>
    </cofactor>
    <text evidence="11">Binds 1 zinc ion per subunit.</text>
</comment>
<keyword evidence="4" id="KW-0645">Protease</keyword>
<feature type="active site" description="Proton donor" evidence="9">
    <location>
        <position position="417"/>
    </location>
</feature>
<dbReference type="SMART" id="SM01263">
    <property type="entry name" value="Leuk-A4-hydro_C"/>
    <property type="match status" value="1"/>
</dbReference>
<dbReference type="InParanoid" id="A0A066VB96"/>
<evidence type="ECO:0000256" key="2">
    <source>
        <dbReference type="ARBA" id="ARBA00010136"/>
    </source>
</evidence>
<evidence type="ECO:0000259" key="13">
    <source>
        <dbReference type="SMART" id="SM01263"/>
    </source>
</evidence>
<keyword evidence="3" id="KW-0963">Cytoplasm</keyword>
<accession>A0A066VB96</accession>
<dbReference type="RefSeq" id="XP_013240903.1">
    <property type="nucleotide sequence ID" value="XM_013385449.1"/>
</dbReference>
<dbReference type="Pfam" id="PF01715">
    <property type="entry name" value="IPPT"/>
    <property type="match status" value="1"/>
</dbReference>
<dbReference type="InterPro" id="IPR014782">
    <property type="entry name" value="Peptidase_M1_dom"/>
</dbReference>
<dbReference type="InterPro" id="IPR001930">
    <property type="entry name" value="Peptidase_M1"/>
</dbReference>
<dbReference type="Gene3D" id="3.30.2010.30">
    <property type="match status" value="1"/>
</dbReference>
<evidence type="ECO:0000256" key="4">
    <source>
        <dbReference type="ARBA" id="ARBA00022670"/>
    </source>
</evidence>
<dbReference type="Gene3D" id="3.40.50.300">
    <property type="entry name" value="P-loop containing nucleotide triphosphate hydrolases"/>
    <property type="match status" value="1"/>
</dbReference>
<dbReference type="InterPro" id="IPR045357">
    <property type="entry name" value="Aminopeptidase_N-like_N"/>
</dbReference>
<dbReference type="GO" id="GO:0008033">
    <property type="term" value="P:tRNA processing"/>
    <property type="evidence" value="ECO:0007669"/>
    <property type="project" value="InterPro"/>
</dbReference>
<dbReference type="InterPro" id="IPR015211">
    <property type="entry name" value="Peptidase_M1_C"/>
</dbReference>
<feature type="binding site" evidence="11">
    <location>
        <position position="344"/>
    </location>
    <ligand>
        <name>Zn(2+)</name>
        <dbReference type="ChEBI" id="CHEBI:29105"/>
        <note>catalytic</note>
    </ligand>
</feature>
<feature type="binding site" evidence="11">
    <location>
        <position position="325"/>
    </location>
    <ligand>
        <name>Zn(2+)</name>
        <dbReference type="ChEBI" id="CHEBI:29105"/>
        <note>catalytic</note>
    </ligand>
</feature>
<dbReference type="OMA" id="HEQSRTH"/>
<dbReference type="GO" id="GO:0005829">
    <property type="term" value="C:cytosol"/>
    <property type="evidence" value="ECO:0007669"/>
    <property type="project" value="TreeGrafter"/>
</dbReference>
<dbReference type="GO" id="GO:0004301">
    <property type="term" value="F:epoxide hydrolase activity"/>
    <property type="evidence" value="ECO:0007669"/>
    <property type="project" value="TreeGrafter"/>
</dbReference>
<protein>
    <recommendedName>
        <fullName evidence="13">Peptidase M1 leukotriene A4 hydrolase/aminopeptidase C-terminal domain-containing protein</fullName>
    </recommendedName>
</protein>
<dbReference type="Gene3D" id="1.25.40.320">
    <property type="entry name" value="Peptidase M1, leukotriene A4 hydrolase/aminopeptidase C-terminal domain"/>
    <property type="match status" value="1"/>
</dbReference>
<dbReference type="InterPro" id="IPR049980">
    <property type="entry name" value="LTA4H_cat"/>
</dbReference>
<dbReference type="PANTHER" id="PTHR45726:SF3">
    <property type="entry name" value="LEUKOTRIENE A-4 HYDROLASE"/>
    <property type="match status" value="1"/>
</dbReference>
<comment type="caution">
    <text evidence="14">The sequence shown here is derived from an EMBL/GenBank/DDBJ whole genome shotgun (WGS) entry which is preliminary data.</text>
</comment>
<feature type="region of interest" description="Disordered" evidence="12">
    <location>
        <begin position="1"/>
        <end position="20"/>
    </location>
</feature>
<dbReference type="HOGENOM" id="CLU_006385_0_0_1"/>
<evidence type="ECO:0000256" key="12">
    <source>
        <dbReference type="SAM" id="MobiDB-lite"/>
    </source>
</evidence>
<dbReference type="FunFam" id="3.30.2010.30:FF:000001">
    <property type="entry name" value="Leukotriene A(4) hydrolase"/>
    <property type="match status" value="1"/>
</dbReference>
<feature type="binding site" evidence="10">
    <location>
        <begin position="292"/>
        <end position="297"/>
    </location>
    <ligand>
        <name>a peptide</name>
        <dbReference type="ChEBI" id="CHEBI:60466"/>
    </ligand>
</feature>
<evidence type="ECO:0000256" key="9">
    <source>
        <dbReference type="PIRSR" id="PIRSR634015-1"/>
    </source>
</evidence>
<feature type="binding site" evidence="10">
    <location>
        <begin position="158"/>
        <end position="160"/>
    </location>
    <ligand>
        <name>a peptide</name>
        <dbReference type="ChEBI" id="CHEBI:60466"/>
    </ligand>
</feature>
<dbReference type="STRING" id="1037660.A0A066VB96"/>
<feature type="active site" description="Proton acceptor" evidence="9">
    <location>
        <position position="322"/>
    </location>
</feature>
<dbReference type="GO" id="GO:0008270">
    <property type="term" value="F:zinc ion binding"/>
    <property type="evidence" value="ECO:0007669"/>
    <property type="project" value="InterPro"/>
</dbReference>
<keyword evidence="15" id="KW-1185">Reference proteome</keyword>
<keyword evidence="6" id="KW-0378">Hydrolase</keyword>
<feature type="compositionally biased region" description="Basic and acidic residues" evidence="12">
    <location>
        <begin position="1161"/>
        <end position="1172"/>
    </location>
</feature>
<evidence type="ECO:0000313" key="14">
    <source>
        <dbReference type="EMBL" id="KDN39017.1"/>
    </source>
</evidence>
<dbReference type="InterPro" id="IPR038502">
    <property type="entry name" value="M1_LTA-4_hydro/amino_C_sf"/>
</dbReference>
<dbReference type="Pfam" id="PF01433">
    <property type="entry name" value="Peptidase_M1"/>
    <property type="match status" value="1"/>
</dbReference>